<comment type="caution">
    <text evidence="1">The sequence shown here is derived from an EMBL/GenBank/DDBJ whole genome shotgun (WGS) entry which is preliminary data.</text>
</comment>
<protein>
    <submittedName>
        <fullName evidence="1">Uncharacterized protein</fullName>
    </submittedName>
</protein>
<name>A0A8B3FGZ1_9ACTN</name>
<gene>
    <name evidence="1" type="ORF">D7U36_13050</name>
</gene>
<accession>A0A8B3FGZ1</accession>
<dbReference type="AlphaFoldDB" id="A0A8B3FGZ1"/>
<sequence>MLNENWIPMTLILLNFLQILKNLFSLDLCSQGGIGSIVLYGQSNTKHLTSKYRWMPFQGVTTIVIGMFRSLM</sequence>
<dbReference type="EMBL" id="RCIW01000029">
    <property type="protein sequence ID" value="RLP06331.1"/>
    <property type="molecule type" value="Genomic_DNA"/>
</dbReference>
<evidence type="ECO:0000313" key="2">
    <source>
        <dbReference type="Proteomes" id="UP000279336"/>
    </source>
</evidence>
<reference evidence="1 2" key="1">
    <citation type="submission" date="2018-10" db="EMBL/GenBank/DDBJ databases">
        <title>Propionibacterium australiense Genome Sequencing and Assembly.</title>
        <authorList>
            <person name="Bernier A.-M."/>
            <person name="Bernard K."/>
        </authorList>
    </citation>
    <scope>NUCLEOTIDE SEQUENCE [LARGE SCALE GENOMIC DNA]</scope>
    <source>
        <strain evidence="1 2">NML98A078</strain>
    </source>
</reference>
<organism evidence="1 2">
    <name type="scientific">Propionibacterium australiense</name>
    <dbReference type="NCBI Taxonomy" id="119981"/>
    <lineage>
        <taxon>Bacteria</taxon>
        <taxon>Bacillati</taxon>
        <taxon>Actinomycetota</taxon>
        <taxon>Actinomycetes</taxon>
        <taxon>Propionibacteriales</taxon>
        <taxon>Propionibacteriaceae</taxon>
        <taxon>Propionibacterium</taxon>
    </lineage>
</organism>
<proteinExistence type="predicted"/>
<evidence type="ECO:0000313" key="1">
    <source>
        <dbReference type="EMBL" id="RLP06331.1"/>
    </source>
</evidence>
<dbReference type="Proteomes" id="UP000279336">
    <property type="component" value="Unassembled WGS sequence"/>
</dbReference>